<evidence type="ECO:0000259" key="1">
    <source>
        <dbReference type="Pfam" id="PF20009"/>
    </source>
</evidence>
<protein>
    <recommendedName>
        <fullName evidence="1">GEVED domain-containing protein</fullName>
    </recommendedName>
</protein>
<reference evidence="2" key="1">
    <citation type="submission" date="2021-02" db="EMBL/GenBank/DDBJ databases">
        <authorList>
            <person name="Nowell W R."/>
        </authorList>
    </citation>
    <scope>NUCLEOTIDE SEQUENCE</scope>
</reference>
<feature type="domain" description="GEVED" evidence="1">
    <location>
        <begin position="77"/>
        <end position="155"/>
    </location>
</feature>
<name>A0A815EVU4_9BILA</name>
<proteinExistence type="predicted"/>
<accession>A0A815EVU4</accession>
<dbReference type="EMBL" id="CAJNOK010031562">
    <property type="protein sequence ID" value="CAF1473601.1"/>
    <property type="molecule type" value="Genomic_DNA"/>
</dbReference>
<dbReference type="Proteomes" id="UP000681722">
    <property type="component" value="Unassembled WGS sequence"/>
</dbReference>
<evidence type="ECO:0000313" key="5">
    <source>
        <dbReference type="EMBL" id="CAF4264947.1"/>
    </source>
</evidence>
<gene>
    <name evidence="2" type="ORF">GPM918_LOCUS29308</name>
    <name evidence="3" type="ORF">OVA965_LOCUS35754</name>
    <name evidence="4" type="ORF">SRO942_LOCUS29879</name>
    <name evidence="5" type="ORF">TMI583_LOCUS36727</name>
</gene>
<dbReference type="AlphaFoldDB" id="A0A815EVU4"/>
<dbReference type="Proteomes" id="UP000677228">
    <property type="component" value="Unassembled WGS sequence"/>
</dbReference>
<dbReference type="EMBL" id="CAJOBC010045948">
    <property type="protein sequence ID" value="CAF4160730.1"/>
    <property type="molecule type" value="Genomic_DNA"/>
</dbReference>
<dbReference type="Pfam" id="PF20009">
    <property type="entry name" value="GEVED"/>
    <property type="match status" value="1"/>
</dbReference>
<evidence type="ECO:0000313" key="2">
    <source>
        <dbReference type="EMBL" id="CAF1317527.1"/>
    </source>
</evidence>
<dbReference type="EMBL" id="CAJNOQ010013248">
    <property type="protein sequence ID" value="CAF1317527.1"/>
    <property type="molecule type" value="Genomic_DNA"/>
</dbReference>
<evidence type="ECO:0000313" key="6">
    <source>
        <dbReference type="Proteomes" id="UP000663829"/>
    </source>
</evidence>
<keyword evidence="6" id="KW-1185">Reference proteome</keyword>
<evidence type="ECO:0000313" key="3">
    <source>
        <dbReference type="EMBL" id="CAF1473601.1"/>
    </source>
</evidence>
<evidence type="ECO:0000313" key="4">
    <source>
        <dbReference type="EMBL" id="CAF4160730.1"/>
    </source>
</evidence>
<sequence length="161" mass="17090">MVGPCIPQRSNCADCGSSCDTINDFILPGDAGTAINDIGTGCVGFSGYDDRTNESLCLSHNTYNLTVSCNYPSSELFSVWIDFNKNGVFETTTEQIISNYGGITTSRTTIPFTIPGNVQAGVYTMRAVVAFAGGNPDPCIATGFIQDGETHDYTVVITNAN</sequence>
<dbReference type="EMBL" id="CAJOBA010053450">
    <property type="protein sequence ID" value="CAF4264947.1"/>
    <property type="molecule type" value="Genomic_DNA"/>
</dbReference>
<organism evidence="2 6">
    <name type="scientific">Didymodactylos carnosus</name>
    <dbReference type="NCBI Taxonomy" id="1234261"/>
    <lineage>
        <taxon>Eukaryota</taxon>
        <taxon>Metazoa</taxon>
        <taxon>Spiralia</taxon>
        <taxon>Gnathifera</taxon>
        <taxon>Rotifera</taxon>
        <taxon>Eurotatoria</taxon>
        <taxon>Bdelloidea</taxon>
        <taxon>Philodinida</taxon>
        <taxon>Philodinidae</taxon>
        <taxon>Didymodactylos</taxon>
    </lineage>
</organism>
<dbReference type="Proteomes" id="UP000663829">
    <property type="component" value="Unassembled WGS sequence"/>
</dbReference>
<dbReference type="Proteomes" id="UP000682733">
    <property type="component" value="Unassembled WGS sequence"/>
</dbReference>
<comment type="caution">
    <text evidence="2">The sequence shown here is derived from an EMBL/GenBank/DDBJ whole genome shotgun (WGS) entry which is preliminary data.</text>
</comment>
<dbReference type="InterPro" id="IPR045474">
    <property type="entry name" value="GEVED"/>
</dbReference>